<dbReference type="InterPro" id="IPR048684">
    <property type="entry name" value="COG4_C"/>
</dbReference>
<dbReference type="PANTHER" id="PTHR24016:SF0">
    <property type="entry name" value="CONSERVED OLIGOMERIC GOLGI COMPLEX SUBUNIT 4"/>
    <property type="match status" value="1"/>
</dbReference>
<feature type="domain" description="COG4 transport protein middle alpha-helical bundle" evidence="1">
    <location>
        <begin position="178"/>
        <end position="516"/>
    </location>
</feature>
<dbReference type="InterPro" id="IPR013167">
    <property type="entry name" value="COG4_M"/>
</dbReference>
<reference evidence="2" key="1">
    <citation type="submission" date="2022-07" db="EMBL/GenBank/DDBJ databases">
        <title>Phylogenomic reconstructions and comparative analyses of Kickxellomycotina fungi.</title>
        <authorList>
            <person name="Reynolds N.K."/>
            <person name="Stajich J.E."/>
            <person name="Barry K."/>
            <person name="Grigoriev I.V."/>
            <person name="Crous P."/>
            <person name="Smith M.E."/>
        </authorList>
    </citation>
    <scope>NUCLEOTIDE SEQUENCE</scope>
    <source>
        <strain evidence="2">NBRC 32514</strain>
    </source>
</reference>
<dbReference type="SMART" id="SM00762">
    <property type="entry name" value="Cog4"/>
    <property type="match status" value="1"/>
</dbReference>
<dbReference type="EMBL" id="JANBOJ010000073">
    <property type="protein sequence ID" value="KAJ1723267.1"/>
    <property type="molecule type" value="Genomic_DNA"/>
</dbReference>
<accession>A0A9W8CTX0</accession>
<proteinExistence type="predicted"/>
<organism evidence="2 3">
    <name type="scientific">Coemansia erecta</name>
    <dbReference type="NCBI Taxonomy" id="147472"/>
    <lineage>
        <taxon>Eukaryota</taxon>
        <taxon>Fungi</taxon>
        <taxon>Fungi incertae sedis</taxon>
        <taxon>Zoopagomycota</taxon>
        <taxon>Kickxellomycotina</taxon>
        <taxon>Kickxellomycetes</taxon>
        <taxon>Kickxellales</taxon>
        <taxon>Kickxellaceae</taxon>
        <taxon>Coemansia</taxon>
    </lineage>
</organism>
<sequence length="744" mass="77701">MLALDLPLPSELDAPDIELALLLLEQEEARVDAEIADAIDAVAAVDDAHAALAALAAPLASVQARLAPAQTAIDAAAASAGAISARVRFLDREVAAVAQARGLVRDTQRLQRRLAALRAATRGLHDGGDADAAADVDIDIDAAAAIVHEYTAAGPAVPALASPFVRFVAAPEPPAAEIRRVAAALVGRVARMFDAAAASGCTRDIGRCLRLFPLLGEDLRGLDAYARFLAAAVADRARVDIGAGVSPANAYALRLTRLFEVAAAAVDATFPLVEAHYGRGRMARIIQHVHADVARRAADIVDQFADERHVTRRRAQVLREERQPAASPPAAALADHDVADIAATLAELALLLRQVAAFTRFAESRAAPEVLALAAEGDAARERLLAADGPCDPATGLAADSPLAARVAWLADAYGAFEAFFVARSVARAMALDDADALAGWAAVALPSAGDDDAEDADPAFVALTSSCVDDVFFVVRTALDRAVATQQPGAVDAVGRLATATLGSALVAPLEARALAPWSPGDAARQRRALVALNNLDLAAAYLARTAAPLRERVAAEWPADAAATATAAAAVDAVAAFASRIAHACQRGRDHVALHAVKPRVRAALQHAYRDIKYVLSDEEFNDAQADNLFQKRFGRRLARLARRLRRHLAPANCAALLVAAAAALAADWERAIRQSKFNMLGALMFDADVRHVMRLVDAEAVAAGASAAAVRPLFARLLRMADVLAVEAAAVDDAAPASDDP</sequence>
<comment type="caution">
    <text evidence="2">The sequence shown here is derived from an EMBL/GenBank/DDBJ whole genome shotgun (WGS) entry which is preliminary data.</text>
</comment>
<dbReference type="PANTHER" id="PTHR24016">
    <property type="entry name" value="CONSERVED OLIGOMERIC GOLGI COMPLEX SUBUNIT 4"/>
    <property type="match status" value="1"/>
</dbReference>
<name>A0A9W8CTX0_9FUNG</name>
<evidence type="ECO:0000313" key="2">
    <source>
        <dbReference type="EMBL" id="KAJ1723267.1"/>
    </source>
</evidence>
<keyword evidence="3" id="KW-1185">Reference proteome</keyword>
<evidence type="ECO:0000259" key="1">
    <source>
        <dbReference type="SMART" id="SM00762"/>
    </source>
</evidence>
<dbReference type="Proteomes" id="UP001149813">
    <property type="component" value="Unassembled WGS sequence"/>
</dbReference>
<evidence type="ECO:0000313" key="3">
    <source>
        <dbReference type="Proteomes" id="UP001149813"/>
    </source>
</evidence>
<gene>
    <name evidence="2" type="primary">COG4</name>
    <name evidence="2" type="ORF">LPJ53_002365</name>
</gene>
<dbReference type="Gene3D" id="1.20.58.1970">
    <property type="match status" value="1"/>
</dbReference>
<dbReference type="AlphaFoldDB" id="A0A9W8CTX0"/>
<dbReference type="InterPro" id="IPR048682">
    <property type="entry name" value="COG4"/>
</dbReference>
<dbReference type="Pfam" id="PF20662">
    <property type="entry name" value="COG4_C"/>
    <property type="match status" value="1"/>
</dbReference>
<protein>
    <submittedName>
        <fullName evidence="2">Golgi transport complex subunit 4</fullName>
    </submittedName>
</protein>
<dbReference type="Pfam" id="PF08318">
    <property type="entry name" value="COG4_m"/>
    <property type="match status" value="1"/>
</dbReference>
<dbReference type="OrthoDB" id="47059at2759"/>